<evidence type="ECO:0000259" key="4">
    <source>
        <dbReference type="SMART" id="SM00646"/>
    </source>
</evidence>
<dbReference type="PANTHER" id="PTHR30404">
    <property type="entry name" value="N-ACETYLMURAMOYL-L-ALANINE AMIDASE"/>
    <property type="match status" value="1"/>
</dbReference>
<dbReference type="CDD" id="cd02696">
    <property type="entry name" value="MurNAc-LAA"/>
    <property type="match status" value="1"/>
</dbReference>
<dbReference type="InterPro" id="IPR002508">
    <property type="entry name" value="MurNAc-LAA_cat"/>
</dbReference>
<evidence type="ECO:0000313" key="6">
    <source>
        <dbReference type="Proteomes" id="UP000736583"/>
    </source>
</evidence>
<proteinExistence type="predicted"/>
<keyword evidence="2" id="KW-0175">Coiled coil</keyword>
<evidence type="ECO:0000256" key="3">
    <source>
        <dbReference type="SAM" id="MobiDB-lite"/>
    </source>
</evidence>
<gene>
    <name evidence="5" type="ORF">KQI89_11840</name>
</gene>
<name>A0ABS6F4B8_9CLOT</name>
<feature type="coiled-coil region" evidence="2">
    <location>
        <begin position="274"/>
        <end position="329"/>
    </location>
</feature>
<dbReference type="PANTHER" id="PTHR30404:SF0">
    <property type="entry name" value="N-ACETYLMURAMOYL-L-ALANINE AMIDASE AMIC"/>
    <property type="match status" value="1"/>
</dbReference>
<feature type="compositionally biased region" description="Basic and acidic residues" evidence="3">
    <location>
        <begin position="232"/>
        <end position="253"/>
    </location>
</feature>
<dbReference type="RefSeq" id="WP_216457232.1">
    <property type="nucleotide sequence ID" value="NZ_JAHLQL010000004.1"/>
</dbReference>
<dbReference type="Pfam" id="PF01520">
    <property type="entry name" value="Amidase_3"/>
    <property type="match status" value="1"/>
</dbReference>
<evidence type="ECO:0000256" key="1">
    <source>
        <dbReference type="ARBA" id="ARBA00022801"/>
    </source>
</evidence>
<dbReference type="InterPro" id="IPR050695">
    <property type="entry name" value="N-acetylmuramoyl_amidase_3"/>
</dbReference>
<evidence type="ECO:0000256" key="2">
    <source>
        <dbReference type="SAM" id="Coils"/>
    </source>
</evidence>
<keyword evidence="1" id="KW-0378">Hydrolase</keyword>
<feature type="region of interest" description="Disordered" evidence="3">
    <location>
        <begin position="224"/>
        <end position="253"/>
    </location>
</feature>
<keyword evidence="6" id="KW-1185">Reference proteome</keyword>
<dbReference type="EMBL" id="JAHLQL010000004">
    <property type="protein sequence ID" value="MBU5592448.1"/>
    <property type="molecule type" value="Genomic_DNA"/>
</dbReference>
<organism evidence="5 6">
    <name type="scientific">Clostridium simiarum</name>
    <dbReference type="NCBI Taxonomy" id="2841506"/>
    <lineage>
        <taxon>Bacteria</taxon>
        <taxon>Bacillati</taxon>
        <taxon>Bacillota</taxon>
        <taxon>Clostridia</taxon>
        <taxon>Eubacteriales</taxon>
        <taxon>Clostridiaceae</taxon>
        <taxon>Clostridium</taxon>
    </lineage>
</organism>
<evidence type="ECO:0000313" key="5">
    <source>
        <dbReference type="EMBL" id="MBU5592448.1"/>
    </source>
</evidence>
<dbReference type="Proteomes" id="UP000736583">
    <property type="component" value="Unassembled WGS sequence"/>
</dbReference>
<accession>A0ABS6F4B8</accession>
<protein>
    <submittedName>
        <fullName evidence="5">N-acetylmuramoyl-L-alanine amidase</fullName>
    </submittedName>
</protein>
<feature type="domain" description="MurNAc-LAA" evidence="4">
    <location>
        <begin position="63"/>
        <end position="173"/>
    </location>
</feature>
<feature type="region of interest" description="Disordered" evidence="3">
    <location>
        <begin position="186"/>
        <end position="209"/>
    </location>
</feature>
<reference evidence="5 6" key="1">
    <citation type="submission" date="2021-06" db="EMBL/GenBank/DDBJ databases">
        <authorList>
            <person name="Sun Q."/>
            <person name="Li D."/>
        </authorList>
    </citation>
    <scope>NUCLEOTIDE SEQUENCE [LARGE SCALE GENOMIC DNA]</scope>
    <source>
        <strain evidence="5 6">MSJ-4</strain>
    </source>
</reference>
<sequence>MPRLILDPGHGGYDPGAIGPTGLQEKNISLDIAKRCGKILSYNNIDVAYTRETDIYMGLSERTNLANKDGADYFISIHINSAESAEANGTESFALSIGGEGQKLAECVQKSLVENITLADRGVKFANFAVLRKTDMPAMLVEVCFISNPLEEVLLRSSLFLDKVAEGIAKGFLNFIGQEFRSKNSNVESNKQNNDNNPKNIPESPTVNLRQGIQWTKDDGKNELPFFMEDEENKKTAEREEEKSEDFKISQDTEKVEENKEEKIIIEDKIIKDLRYFQEKLQSLETEFDAIRDNLDKYRDNIYLSFKELLEAVEDRDDLKVELRDTKNELDFYMYILNNIKDTVKKV</sequence>
<comment type="caution">
    <text evidence="5">The sequence shown here is derived from an EMBL/GenBank/DDBJ whole genome shotgun (WGS) entry which is preliminary data.</text>
</comment>
<feature type="compositionally biased region" description="Low complexity" evidence="3">
    <location>
        <begin position="190"/>
        <end position="200"/>
    </location>
</feature>
<dbReference type="SMART" id="SM00646">
    <property type="entry name" value="Ami_3"/>
    <property type="match status" value="1"/>
</dbReference>